<feature type="domain" description="Ribosomal protein eL8/eL30/eS12/Gadd45" evidence="2">
    <location>
        <begin position="105"/>
        <end position="181"/>
    </location>
</feature>
<dbReference type="GO" id="GO:0004526">
    <property type="term" value="F:ribonuclease P activity"/>
    <property type="evidence" value="ECO:0007669"/>
    <property type="project" value="TreeGrafter"/>
</dbReference>
<dbReference type="Proteomes" id="UP000324632">
    <property type="component" value="Chromosome 24"/>
</dbReference>
<feature type="region of interest" description="Disordered" evidence="1">
    <location>
        <begin position="1"/>
        <end position="21"/>
    </location>
</feature>
<feature type="compositionally biased region" description="Polar residues" evidence="1">
    <location>
        <begin position="84"/>
        <end position="96"/>
    </location>
</feature>
<organism evidence="3 4">
    <name type="scientific">Triplophysa tibetana</name>
    <dbReference type="NCBI Taxonomy" id="1572043"/>
    <lineage>
        <taxon>Eukaryota</taxon>
        <taxon>Metazoa</taxon>
        <taxon>Chordata</taxon>
        <taxon>Craniata</taxon>
        <taxon>Vertebrata</taxon>
        <taxon>Euteleostomi</taxon>
        <taxon>Actinopterygii</taxon>
        <taxon>Neopterygii</taxon>
        <taxon>Teleostei</taxon>
        <taxon>Ostariophysi</taxon>
        <taxon>Cypriniformes</taxon>
        <taxon>Nemacheilidae</taxon>
        <taxon>Triplophysa</taxon>
    </lineage>
</organism>
<dbReference type="PANTHER" id="PTHR46948:SF1">
    <property type="entry name" value="RIBONUCLEASE P PROTEIN SUBUNIT P38"/>
    <property type="match status" value="1"/>
</dbReference>
<dbReference type="Pfam" id="PF01248">
    <property type="entry name" value="Ribosomal_L7Ae"/>
    <property type="match status" value="1"/>
</dbReference>
<dbReference type="GO" id="GO:0005655">
    <property type="term" value="C:nucleolar ribonuclease P complex"/>
    <property type="evidence" value="ECO:0007669"/>
    <property type="project" value="InterPro"/>
</dbReference>
<dbReference type="GO" id="GO:0000172">
    <property type="term" value="C:ribonuclease MRP complex"/>
    <property type="evidence" value="ECO:0007669"/>
    <property type="project" value="InterPro"/>
</dbReference>
<evidence type="ECO:0000313" key="4">
    <source>
        <dbReference type="Proteomes" id="UP000324632"/>
    </source>
</evidence>
<evidence type="ECO:0000313" key="3">
    <source>
        <dbReference type="EMBL" id="KAA0703586.1"/>
    </source>
</evidence>
<dbReference type="GO" id="GO:0033204">
    <property type="term" value="F:ribonuclease P RNA binding"/>
    <property type="evidence" value="ECO:0007669"/>
    <property type="project" value="TreeGrafter"/>
</dbReference>
<dbReference type="InterPro" id="IPR004038">
    <property type="entry name" value="Ribosomal_eL8/eL30/eS12/Gad45"/>
</dbReference>
<dbReference type="SUPFAM" id="SSF55315">
    <property type="entry name" value="L30e-like"/>
    <property type="match status" value="1"/>
</dbReference>
<accession>A0A5A9N3T2</accession>
<gene>
    <name evidence="3" type="ORF">E1301_Tti023729</name>
</gene>
<dbReference type="GO" id="GO:0001682">
    <property type="term" value="P:tRNA 5'-leader removal"/>
    <property type="evidence" value="ECO:0007669"/>
    <property type="project" value="InterPro"/>
</dbReference>
<name>A0A5A9N3T2_9TELE</name>
<dbReference type="InterPro" id="IPR042848">
    <property type="entry name" value="Rpp38"/>
</dbReference>
<proteinExistence type="predicted"/>
<dbReference type="Gene3D" id="3.30.1330.30">
    <property type="match status" value="1"/>
</dbReference>
<sequence>MTSTPVSKRGKGKHMPVKTSLNNPYNIEWSRLNKEHEQFILNTLQDKITAVGLQKKRVNTFRDWGNRRRSNKKTSKPFEEQQLAPDSTGSLQTASKPSEPCWTSAAVRKQLAIGINEVTKGLERNELSLVLVCNSVVPSHMINHLIPLSKTRSVPSCQVPRLSKTIAGLLGLKCVLALGFKRDAEEFADVVASITPVVPPLNVVWAPLDLTSKSENVEEQTEEEHTDTAKGTKRKLEEISDEASEGSPLILQPLKIKKIIPDSTKIRKPKKKGKQK</sequence>
<dbReference type="PANTHER" id="PTHR46948">
    <property type="entry name" value="RIBONUCLEASE P PROTEIN SUBUNIT P38"/>
    <property type="match status" value="1"/>
</dbReference>
<feature type="region of interest" description="Disordered" evidence="1">
    <location>
        <begin position="62"/>
        <end position="98"/>
    </location>
</feature>
<dbReference type="EMBL" id="SOYY01000024">
    <property type="protein sequence ID" value="KAA0703586.1"/>
    <property type="molecule type" value="Genomic_DNA"/>
</dbReference>
<keyword evidence="4" id="KW-1185">Reference proteome</keyword>
<comment type="caution">
    <text evidence="3">The sequence shown here is derived from an EMBL/GenBank/DDBJ whole genome shotgun (WGS) entry which is preliminary data.</text>
</comment>
<dbReference type="GO" id="GO:0001650">
    <property type="term" value="C:fibrillar center"/>
    <property type="evidence" value="ECO:0007669"/>
    <property type="project" value="TreeGrafter"/>
</dbReference>
<evidence type="ECO:0000259" key="2">
    <source>
        <dbReference type="Pfam" id="PF01248"/>
    </source>
</evidence>
<protein>
    <submittedName>
        <fullName evidence="3">Ribonuclease P protein subunit p38</fullName>
    </submittedName>
</protein>
<reference evidence="3 4" key="1">
    <citation type="journal article" date="2019" name="Mol. Ecol. Resour.">
        <title>Chromosome-level genome assembly of Triplophysa tibetana, a fish adapted to the harsh high-altitude environment of the Tibetan Plateau.</title>
        <authorList>
            <person name="Yang X."/>
            <person name="Liu H."/>
            <person name="Ma Z."/>
            <person name="Zou Y."/>
            <person name="Zou M."/>
            <person name="Mao Y."/>
            <person name="Li X."/>
            <person name="Wang H."/>
            <person name="Chen T."/>
            <person name="Wang W."/>
            <person name="Yang R."/>
        </authorList>
    </citation>
    <scope>NUCLEOTIDE SEQUENCE [LARGE SCALE GENOMIC DNA]</scope>
    <source>
        <strain evidence="3">TTIB1903HZAU</strain>
        <tissue evidence="3">Muscle</tissue>
    </source>
</reference>
<dbReference type="AlphaFoldDB" id="A0A5A9N3T2"/>
<feature type="region of interest" description="Disordered" evidence="1">
    <location>
        <begin position="214"/>
        <end position="249"/>
    </location>
</feature>
<feature type="compositionally biased region" description="Basic and acidic residues" evidence="1">
    <location>
        <begin position="226"/>
        <end position="238"/>
    </location>
</feature>
<dbReference type="InterPro" id="IPR029064">
    <property type="entry name" value="Ribosomal_eL30-like_sf"/>
</dbReference>
<evidence type="ECO:0000256" key="1">
    <source>
        <dbReference type="SAM" id="MobiDB-lite"/>
    </source>
</evidence>